<dbReference type="AlphaFoldDB" id="A0A370UA58"/>
<name>A0A370UA58_9GAMM</name>
<sequence>MKKVELFRVMAENLGEPAFHESAPETELQVRFKNDFLDGGDFVGEGNVLTVADEDIPPNPIGSMITVGGQSYYIRQPVGGGAGVTKYQVEKVA</sequence>
<gene>
    <name evidence="1" type="ORF">DN730_09890</name>
</gene>
<dbReference type="Proteomes" id="UP000254326">
    <property type="component" value="Unassembled WGS sequence"/>
</dbReference>
<evidence type="ECO:0000313" key="1">
    <source>
        <dbReference type="EMBL" id="RDL44686.1"/>
    </source>
</evidence>
<dbReference type="GO" id="GO:0019068">
    <property type="term" value="P:virion assembly"/>
    <property type="evidence" value="ECO:0007669"/>
    <property type="project" value="InterPro"/>
</dbReference>
<accession>A0A370UA58</accession>
<organism evidence="1 2">
    <name type="scientific">Marinomonas piezotolerans</name>
    <dbReference type="NCBI Taxonomy" id="2213058"/>
    <lineage>
        <taxon>Bacteria</taxon>
        <taxon>Pseudomonadati</taxon>
        <taxon>Pseudomonadota</taxon>
        <taxon>Gammaproteobacteria</taxon>
        <taxon>Oceanospirillales</taxon>
        <taxon>Oceanospirillaceae</taxon>
        <taxon>Marinomonas</taxon>
    </lineage>
</organism>
<dbReference type="InterPro" id="IPR008018">
    <property type="entry name" value="Phage_tail_attach_FII"/>
</dbReference>
<dbReference type="RefSeq" id="WP_115467949.1">
    <property type="nucleotide sequence ID" value="NZ_QKRA01000003.1"/>
</dbReference>
<dbReference type="OrthoDB" id="6106397at2"/>
<dbReference type="Pfam" id="PF05354">
    <property type="entry name" value="Phage_attach"/>
    <property type="match status" value="1"/>
</dbReference>
<reference evidence="1 2" key="1">
    <citation type="submission" date="2018-06" db="EMBL/GenBank/DDBJ databases">
        <title>Marinomonas sp. YLB-05 draft genome sequence.</title>
        <authorList>
            <person name="Yu L."/>
            <person name="Tang X."/>
        </authorList>
    </citation>
    <scope>NUCLEOTIDE SEQUENCE [LARGE SCALE GENOMIC DNA]</scope>
    <source>
        <strain evidence="1 2">YLB-05</strain>
    </source>
</reference>
<comment type="caution">
    <text evidence="1">The sequence shown here is derived from an EMBL/GenBank/DDBJ whole genome shotgun (WGS) entry which is preliminary data.</text>
</comment>
<dbReference type="EMBL" id="QKRA01000003">
    <property type="protein sequence ID" value="RDL44686.1"/>
    <property type="molecule type" value="Genomic_DNA"/>
</dbReference>
<protein>
    <submittedName>
        <fullName evidence="1">Uncharacterized protein</fullName>
    </submittedName>
</protein>
<keyword evidence="2" id="KW-1185">Reference proteome</keyword>
<proteinExistence type="predicted"/>
<evidence type="ECO:0000313" key="2">
    <source>
        <dbReference type="Proteomes" id="UP000254326"/>
    </source>
</evidence>